<proteinExistence type="predicted"/>
<dbReference type="Proteomes" id="UP000405075">
    <property type="component" value="Chromosome"/>
</dbReference>
<reference evidence="3" key="1">
    <citation type="submission" date="2019-11" db="EMBL/GenBank/DDBJ databases">
        <title>Escherichia coli 1916D6.</title>
        <authorList>
            <person name="Yao H."/>
            <person name="Du X."/>
            <person name="Yu R."/>
            <person name="Li A."/>
        </authorList>
    </citation>
    <scope>NUCLEOTIDE SEQUENCE [LARGE SCALE GENOMIC DNA]</scope>
    <source>
        <strain evidence="3">19110F47</strain>
    </source>
</reference>
<accession>A0AAP9GU02</accession>
<dbReference type="AlphaFoldDB" id="A0AAP9GU02"/>
<protein>
    <submittedName>
        <fullName evidence="2">Uncharacterized protein</fullName>
    </submittedName>
</protein>
<feature type="transmembrane region" description="Helical" evidence="1">
    <location>
        <begin position="6"/>
        <end position="24"/>
    </location>
</feature>
<organism evidence="2 3">
    <name type="scientific">Acinetobacter towneri</name>
    <dbReference type="NCBI Taxonomy" id="202956"/>
    <lineage>
        <taxon>Bacteria</taxon>
        <taxon>Pseudomonadati</taxon>
        <taxon>Pseudomonadota</taxon>
        <taxon>Gammaproteobacteria</taxon>
        <taxon>Moraxellales</taxon>
        <taxon>Moraxellaceae</taxon>
        <taxon>Acinetobacter</taxon>
    </lineage>
</organism>
<name>A0AAP9GU02_9GAMM</name>
<evidence type="ECO:0000313" key="3">
    <source>
        <dbReference type="Proteomes" id="UP000405075"/>
    </source>
</evidence>
<keyword evidence="1" id="KW-0472">Membrane</keyword>
<gene>
    <name evidence="2" type="ORF">GJD93_05700</name>
</gene>
<evidence type="ECO:0000313" key="2">
    <source>
        <dbReference type="EMBL" id="QGM27201.1"/>
    </source>
</evidence>
<keyword evidence="1" id="KW-1133">Transmembrane helix</keyword>
<dbReference type="RefSeq" id="WP_136144007.1">
    <property type="nucleotide sequence ID" value="NZ_CP046045.1"/>
</dbReference>
<dbReference type="EMBL" id="CP046045">
    <property type="protein sequence ID" value="QGM27201.1"/>
    <property type="molecule type" value="Genomic_DNA"/>
</dbReference>
<feature type="transmembrane region" description="Helical" evidence="1">
    <location>
        <begin position="36"/>
        <end position="58"/>
    </location>
</feature>
<evidence type="ECO:0000256" key="1">
    <source>
        <dbReference type="SAM" id="Phobius"/>
    </source>
</evidence>
<keyword evidence="1" id="KW-0812">Transmembrane</keyword>
<sequence length="475" mass="54615">MLKKFLATWIACFILFGWGAIDYWRDIQYQPELTDLIAYFLVVPMLISAALFAPWFIYQVYQHYKMQRQQASQTEFDSAQFFTTAMPHVDPQYLKLHVYAAAAYSALGENEAILEGIQHFTSPKLDRNLLNLHGLPMLSYRIEDLDQQHGDGSAHEQDESCLSLRQQRIMALIQQQIEQHITLLSLISAQLKCSSLFYESQHLHEYRMHPAWTDLSLADTEQGELAQLEQVYRLDRLNLHILLSAELVDVWDDSHSNTAIQRILDEMGIILEKIHLEYHYLSALSAEQELQELFERIQHQAHEIALIIVVDSEIDQVLIDEKCWINSSYLPAEFISSWCVANTAVQLEQQRPIKAFNLFADQAHVQQIFEILKLRELALDQAEAPFVFMLEDATDRKAMKKCEQFFAESPVEPYHYLYCKPAVGNTLNLAKPFGLMLGALLPSHQAALVYTQNLQACIQTFSEIPAERACAAFAD</sequence>